<dbReference type="InterPro" id="IPR021833">
    <property type="entry name" value="DUF3425"/>
</dbReference>
<evidence type="ECO:0000313" key="1">
    <source>
        <dbReference type="EMBL" id="RJE17322.1"/>
    </source>
</evidence>
<dbReference type="PANTHER" id="PTHR37012:SF2">
    <property type="entry name" value="BZIP DOMAIN-CONTAINING PROTEIN-RELATED"/>
    <property type="match status" value="1"/>
</dbReference>
<dbReference type="PANTHER" id="PTHR37012">
    <property type="entry name" value="B-ZIP TRANSCRIPTION FACTOR (EUROFUNG)-RELATED"/>
    <property type="match status" value="1"/>
</dbReference>
<comment type="caution">
    <text evidence="1">The sequence shown here is derived from an EMBL/GenBank/DDBJ whole genome shotgun (WGS) entry which is preliminary data.</text>
</comment>
<dbReference type="EMBL" id="MVGC01001167">
    <property type="protein sequence ID" value="RJE17322.1"/>
    <property type="molecule type" value="Genomic_DNA"/>
</dbReference>
<dbReference type="STRING" id="2070753.A0A3A2Z2M3"/>
<protein>
    <submittedName>
        <fullName evidence="1">Uncharacterized protein</fullName>
    </submittedName>
</protein>
<dbReference type="Pfam" id="PF11905">
    <property type="entry name" value="DUF3425"/>
    <property type="match status" value="1"/>
</dbReference>
<keyword evidence="2" id="KW-1185">Reference proteome</keyword>
<dbReference type="OrthoDB" id="4161589at2759"/>
<name>A0A3A2Z2M3_9EURO</name>
<dbReference type="AlphaFoldDB" id="A0A3A2Z2M3"/>
<sequence>MRWLLVPTLQNYHRLPDMMKPTPAQCMVPHIGAIETIPLPPVRDAAINKLRDWLTPLIQAEWGVNWPHGLDSAVEQDASTGATVLTQRFIDHVSFTTTGVLGVASSSPFPRWQAESGSTNWDNHTVSGCGDVALFQASSPVQKANAGAQ</sequence>
<evidence type="ECO:0000313" key="2">
    <source>
        <dbReference type="Proteomes" id="UP000266188"/>
    </source>
</evidence>
<reference evidence="2" key="1">
    <citation type="submission" date="2017-02" db="EMBL/GenBank/DDBJ databases">
        <authorList>
            <person name="Tafer H."/>
            <person name="Lopandic K."/>
        </authorList>
    </citation>
    <scope>NUCLEOTIDE SEQUENCE [LARGE SCALE GENOMIC DNA]</scope>
    <source>
        <strain evidence="2">CBS 366.77</strain>
    </source>
</reference>
<proteinExistence type="predicted"/>
<gene>
    <name evidence="1" type="ORF">PHISCL_10341</name>
</gene>
<accession>A0A3A2Z2M3</accession>
<dbReference type="Proteomes" id="UP000266188">
    <property type="component" value="Unassembled WGS sequence"/>
</dbReference>
<organism evidence="1 2">
    <name type="scientific">Aspergillus sclerotialis</name>
    <dbReference type="NCBI Taxonomy" id="2070753"/>
    <lineage>
        <taxon>Eukaryota</taxon>
        <taxon>Fungi</taxon>
        <taxon>Dikarya</taxon>
        <taxon>Ascomycota</taxon>
        <taxon>Pezizomycotina</taxon>
        <taxon>Eurotiomycetes</taxon>
        <taxon>Eurotiomycetidae</taxon>
        <taxon>Eurotiales</taxon>
        <taxon>Aspergillaceae</taxon>
        <taxon>Aspergillus</taxon>
        <taxon>Aspergillus subgen. Polypaecilum</taxon>
    </lineage>
</organism>